<reference evidence="4" key="1">
    <citation type="submission" date="2021-02" db="EMBL/GenBank/DDBJ databases">
        <authorList>
            <person name="Dougan E. K."/>
            <person name="Rhodes N."/>
            <person name="Thang M."/>
            <person name="Chan C."/>
        </authorList>
    </citation>
    <scope>NUCLEOTIDE SEQUENCE</scope>
</reference>
<dbReference type="InterPro" id="IPR002885">
    <property type="entry name" value="PPR_rpt"/>
</dbReference>
<feature type="repeat" description="PPR" evidence="2">
    <location>
        <begin position="142"/>
        <end position="176"/>
    </location>
</feature>
<proteinExistence type="predicted"/>
<feature type="repeat" description="PPR" evidence="2">
    <location>
        <begin position="107"/>
        <end position="141"/>
    </location>
</feature>
<accession>A0A813F781</accession>
<dbReference type="PROSITE" id="PS51375">
    <property type="entry name" value="PPR"/>
    <property type="match status" value="2"/>
</dbReference>
<evidence type="ECO:0000256" key="3">
    <source>
        <dbReference type="SAM" id="MobiDB-lite"/>
    </source>
</evidence>
<gene>
    <name evidence="4" type="ORF">PGLA1383_LOCUS27919</name>
</gene>
<dbReference type="EMBL" id="CAJNNV010024524">
    <property type="protein sequence ID" value="CAE8610092.1"/>
    <property type="molecule type" value="Genomic_DNA"/>
</dbReference>
<dbReference type="Proteomes" id="UP000654075">
    <property type="component" value="Unassembled WGS sequence"/>
</dbReference>
<evidence type="ECO:0000256" key="2">
    <source>
        <dbReference type="PROSITE-ProRule" id="PRU00708"/>
    </source>
</evidence>
<dbReference type="PANTHER" id="PTHR47447">
    <property type="entry name" value="OS03G0856100 PROTEIN"/>
    <property type="match status" value="1"/>
</dbReference>
<dbReference type="Pfam" id="PF13041">
    <property type="entry name" value="PPR_2"/>
    <property type="match status" value="1"/>
</dbReference>
<evidence type="ECO:0000313" key="5">
    <source>
        <dbReference type="Proteomes" id="UP000654075"/>
    </source>
</evidence>
<organism evidence="4 5">
    <name type="scientific">Polarella glacialis</name>
    <name type="common">Dinoflagellate</name>
    <dbReference type="NCBI Taxonomy" id="89957"/>
    <lineage>
        <taxon>Eukaryota</taxon>
        <taxon>Sar</taxon>
        <taxon>Alveolata</taxon>
        <taxon>Dinophyceae</taxon>
        <taxon>Suessiales</taxon>
        <taxon>Suessiaceae</taxon>
        <taxon>Polarella</taxon>
    </lineage>
</organism>
<dbReference type="PANTHER" id="PTHR47447:SF17">
    <property type="entry name" value="OS12G0638900 PROTEIN"/>
    <property type="match status" value="1"/>
</dbReference>
<comment type="caution">
    <text evidence="4">The sequence shown here is derived from an EMBL/GenBank/DDBJ whole genome shotgun (WGS) entry which is preliminary data.</text>
</comment>
<feature type="region of interest" description="Disordered" evidence="3">
    <location>
        <begin position="48"/>
        <end position="99"/>
    </location>
</feature>
<evidence type="ECO:0000313" key="4">
    <source>
        <dbReference type="EMBL" id="CAE8610092.1"/>
    </source>
</evidence>
<dbReference type="OrthoDB" id="185373at2759"/>
<evidence type="ECO:0000256" key="1">
    <source>
        <dbReference type="ARBA" id="ARBA00022737"/>
    </source>
</evidence>
<dbReference type="AlphaFoldDB" id="A0A813F781"/>
<evidence type="ECO:0008006" key="6">
    <source>
        <dbReference type="Google" id="ProtNLM"/>
    </source>
</evidence>
<sequence length="198" mass="20574">MGSASAFAAATIAVARPSGSWGHLRRRPPPCAAAMGAVQWVLEAERRQASSSSSSSASGGSFSTSGLSWAPGASSPKPWRRPPSTTGAGGSEPAKVPPRTVLRVSQDEISYSVVIESCSRRGDFERAAAWLQEMVASTVKPNVFTFNAVIAAFAGRGKATEAIKWFDKMRAQGLEPNVVSYSAVINACAKVGDSVGAV</sequence>
<dbReference type="NCBIfam" id="TIGR00756">
    <property type="entry name" value="PPR"/>
    <property type="match status" value="2"/>
</dbReference>
<name>A0A813F781_POLGL</name>
<keyword evidence="1" id="KW-0677">Repeat</keyword>
<feature type="compositionally biased region" description="Low complexity" evidence="3">
    <location>
        <begin position="50"/>
        <end position="68"/>
    </location>
</feature>
<protein>
    <recommendedName>
        <fullName evidence="6">Pentatricopeptide repeat-containing protein</fullName>
    </recommendedName>
</protein>
<dbReference type="InterPro" id="IPR011990">
    <property type="entry name" value="TPR-like_helical_dom_sf"/>
</dbReference>
<keyword evidence="5" id="KW-1185">Reference proteome</keyword>
<dbReference type="Gene3D" id="1.25.40.10">
    <property type="entry name" value="Tetratricopeptide repeat domain"/>
    <property type="match status" value="1"/>
</dbReference>
<feature type="non-terminal residue" evidence="4">
    <location>
        <position position="198"/>
    </location>
</feature>
<dbReference type="Pfam" id="PF01535">
    <property type="entry name" value="PPR"/>
    <property type="match status" value="1"/>
</dbReference>